<proteinExistence type="predicted"/>
<comment type="caution">
    <text evidence="1">The sequence shown here is derived from an EMBL/GenBank/DDBJ whole genome shotgun (WGS) entry which is preliminary data.</text>
</comment>
<protein>
    <recommendedName>
        <fullName evidence="3">Protein FAR1-RELATED SEQUENCE</fullName>
    </recommendedName>
</protein>
<gene>
    <name evidence="1" type="ORF">PIB30_000713</name>
</gene>
<dbReference type="Proteomes" id="UP001341840">
    <property type="component" value="Unassembled WGS sequence"/>
</dbReference>
<name>A0ABU6Z196_9FABA</name>
<evidence type="ECO:0000313" key="2">
    <source>
        <dbReference type="Proteomes" id="UP001341840"/>
    </source>
</evidence>
<accession>A0ABU6Z196</accession>
<evidence type="ECO:0008006" key="3">
    <source>
        <dbReference type="Google" id="ProtNLM"/>
    </source>
</evidence>
<reference evidence="1 2" key="1">
    <citation type="journal article" date="2023" name="Plants (Basel)">
        <title>Bridging the Gap: Combining Genomics and Transcriptomics Approaches to Understand Stylosanthes scabra, an Orphan Legume from the Brazilian Caatinga.</title>
        <authorList>
            <person name="Ferreira-Neto J.R.C."/>
            <person name="da Silva M.D."/>
            <person name="Binneck E."/>
            <person name="de Melo N.F."/>
            <person name="da Silva R.H."/>
            <person name="de Melo A.L.T.M."/>
            <person name="Pandolfi V."/>
            <person name="Bustamante F.O."/>
            <person name="Brasileiro-Vidal A.C."/>
            <person name="Benko-Iseppon A.M."/>
        </authorList>
    </citation>
    <scope>NUCLEOTIDE SEQUENCE [LARGE SCALE GENOMIC DNA]</scope>
    <source>
        <tissue evidence="1">Leaves</tissue>
    </source>
</reference>
<dbReference type="PANTHER" id="PTHR46328">
    <property type="entry name" value="FAR-RED IMPAIRED RESPONSIVE (FAR1) FAMILY PROTEIN-RELATED"/>
    <property type="match status" value="1"/>
</dbReference>
<organism evidence="1 2">
    <name type="scientific">Stylosanthes scabra</name>
    <dbReference type="NCBI Taxonomy" id="79078"/>
    <lineage>
        <taxon>Eukaryota</taxon>
        <taxon>Viridiplantae</taxon>
        <taxon>Streptophyta</taxon>
        <taxon>Embryophyta</taxon>
        <taxon>Tracheophyta</taxon>
        <taxon>Spermatophyta</taxon>
        <taxon>Magnoliopsida</taxon>
        <taxon>eudicotyledons</taxon>
        <taxon>Gunneridae</taxon>
        <taxon>Pentapetalae</taxon>
        <taxon>rosids</taxon>
        <taxon>fabids</taxon>
        <taxon>Fabales</taxon>
        <taxon>Fabaceae</taxon>
        <taxon>Papilionoideae</taxon>
        <taxon>50 kb inversion clade</taxon>
        <taxon>dalbergioids sensu lato</taxon>
        <taxon>Dalbergieae</taxon>
        <taxon>Pterocarpus clade</taxon>
        <taxon>Stylosanthes</taxon>
    </lineage>
</organism>
<evidence type="ECO:0000313" key="1">
    <source>
        <dbReference type="EMBL" id="MED6215707.1"/>
    </source>
</evidence>
<sequence>MEFNSPGEARRFYNEYSRAKGFSVLEAEFRILKRKGDGGSWYVGRFVEEHNHELLPGSWGASTRLNSQKKDMHNELRKQRELQSGDMHVAMRFFEGSKCLDENMFWMYETGVGGRMCRGDTSQSDIFSPPYSLYKDEDYNVPIPRLQY</sequence>
<dbReference type="EMBL" id="JASCZI010271862">
    <property type="protein sequence ID" value="MED6215707.1"/>
    <property type="molecule type" value="Genomic_DNA"/>
</dbReference>
<keyword evidence="2" id="KW-1185">Reference proteome</keyword>